<dbReference type="Pfam" id="PF07731">
    <property type="entry name" value="Cu-oxidase_2"/>
    <property type="match status" value="1"/>
</dbReference>
<evidence type="ECO:0000313" key="5">
    <source>
        <dbReference type="Proteomes" id="UP000000270"/>
    </source>
</evidence>
<keyword evidence="5" id="KW-1185">Reference proteome</keyword>
<dbReference type="InterPro" id="IPR006311">
    <property type="entry name" value="TAT_signal"/>
</dbReference>
<reference evidence="5" key="2">
    <citation type="submission" date="2007-04" db="EMBL/GenBank/DDBJ databases">
        <title>Complete genome sequence of the nitrogen-fixing bacterium Azorhizobium caulinodans ORS571.</title>
        <authorList>
            <person name="Lee K.B."/>
            <person name="Backer P.D."/>
            <person name="Aono T."/>
            <person name="Liu C.T."/>
            <person name="Suzuki S."/>
            <person name="Suzuki T."/>
            <person name="Kaneko T."/>
            <person name="Yamada M."/>
            <person name="Tabata S."/>
            <person name="Kupfer D.M."/>
            <person name="Najar F.Z."/>
            <person name="Wiley G.B."/>
            <person name="Roe B."/>
            <person name="Binnewies T."/>
            <person name="Ussery D."/>
            <person name="Vereecke D."/>
            <person name="Gevers D."/>
            <person name="Holsters M."/>
            <person name="Oyaizu H."/>
        </authorList>
    </citation>
    <scope>NUCLEOTIDE SEQUENCE [LARGE SCALE GENOMIC DNA]</scope>
    <source>
        <strain evidence="5">ATCC 43989 / DSM 5975 / JCM 20966 / LMG 6465 / NBRC 14845 / NCIMB 13405 / ORS 571</strain>
    </source>
</reference>
<gene>
    <name evidence="4" type="ordered locus">AZC_1604</name>
</gene>
<evidence type="ECO:0000313" key="4">
    <source>
        <dbReference type="EMBL" id="BAF87602.1"/>
    </source>
</evidence>
<dbReference type="GO" id="GO:0030288">
    <property type="term" value="C:outer membrane-bounded periplasmic space"/>
    <property type="evidence" value="ECO:0007669"/>
    <property type="project" value="TreeGrafter"/>
</dbReference>
<reference evidence="4 5" key="3">
    <citation type="journal article" date="2008" name="BMC Genomics">
        <title>The genome of the versatile nitrogen fixer Azorhizobium caulinodans ORS571.</title>
        <authorList>
            <person name="Lee KB."/>
            <person name="Backer P.D."/>
            <person name="Aono T."/>
            <person name="Liu CT."/>
            <person name="Suzuki S."/>
            <person name="Suzuki T."/>
            <person name="Kaneko T."/>
            <person name="Yamada M."/>
            <person name="Tabata S."/>
            <person name="Kupfer D.M."/>
            <person name="Najar F.Z."/>
            <person name="Wiley G.B."/>
            <person name="Roe B."/>
            <person name="Binnewies T.T."/>
            <person name="Ussery D.W."/>
            <person name="D'Haeze W."/>
            <person name="Herder J.D."/>
            <person name="Gevers D."/>
            <person name="Vereecke D."/>
            <person name="Holsters M."/>
            <person name="Oyaizu H."/>
        </authorList>
    </citation>
    <scope>NUCLEOTIDE SEQUENCE [LARGE SCALE GENOMIC DNA]</scope>
    <source>
        <strain evidence="5">ATCC 43989 / DSM 5975 / JCM 20966 / LMG 6465 / NBRC 14845 / NCIMB 13405 / ORS 571</strain>
    </source>
</reference>
<dbReference type="PROSITE" id="PS51318">
    <property type="entry name" value="TAT"/>
    <property type="match status" value="1"/>
</dbReference>
<dbReference type="EMBL" id="AP009384">
    <property type="protein sequence ID" value="BAF87602.1"/>
    <property type="molecule type" value="Genomic_DNA"/>
</dbReference>
<evidence type="ECO:0000259" key="2">
    <source>
        <dbReference type="Pfam" id="PF07731"/>
    </source>
</evidence>
<dbReference type="InterPro" id="IPR011706">
    <property type="entry name" value="Cu-oxidase_C"/>
</dbReference>
<sequence length="419" mass="42794">MRVPAFSRRAALSGAAALTLSGLLPRLAFAQSAAAPVSLKAATADRIELAGAGPIDLFEGGLPGPFLRVKKGETLSVAAANALKAPMDVTWHGVRVPNALDGVPGLTGPAIAPGASRTVSFAPPDAGTFWYHAFDAAQTRRALAGALIVEEPGPSPFGADHTLLIQTWAPDPVLGMPLITVNGAVSPTLQAPSAARARLRLINASVDFLKLHVVDAQSWVMAIDGQPTSPFVLKDGRAQLVPGGRIDLALDVNLSGGAGDPIILEIETPKAPVQLALIAPVGASTAPAPTATPAALPANALPTEIPLQGATRAELALGPGAANLANLPTLFSVAAGKSAVVTLANKLEEPVAVHFHGMPVRVLDGADDGWKPWWHDTVPVPGKATVRVALRPDAAGKWAILGQKGGSTEIVAAAAYEVK</sequence>
<dbReference type="CDD" id="cd13861">
    <property type="entry name" value="CuRO_1_CumA_like"/>
    <property type="match status" value="1"/>
</dbReference>
<accession>A8HYE0</accession>
<dbReference type="HOGENOM" id="CLU_009100_6_1_5"/>
<reference evidence="4 5" key="6">
    <citation type="journal article" date="2011" name="Appl. Environ. Microbiol.">
        <title>Involvement of the azorhizobial chromosome partition gene (parA) in the onset of bacteroid differentiation during Sesbania rostrata stem nodule development.</title>
        <authorList>
            <person name="Liu CT."/>
            <person name="Lee KB."/>
            <person name="Wang YS."/>
            <person name="Peng MH."/>
            <person name="Lee KT."/>
            <person name="Suzuki S."/>
            <person name="Suzuki T."/>
            <person name="Oyaizu H."/>
        </authorList>
    </citation>
    <scope>NUCLEOTIDE SEQUENCE [LARGE SCALE GENOMIC DNA]</scope>
    <source>
        <strain evidence="5">ATCC 43989 / DSM 5975 / JCM 20966 / LMG 6465 / NBRC 14845 / NCIMB 13405 / ORS 571</strain>
    </source>
</reference>
<evidence type="ECO:0000259" key="3">
    <source>
        <dbReference type="Pfam" id="PF07732"/>
    </source>
</evidence>
<dbReference type="Proteomes" id="UP000000270">
    <property type="component" value="Chromosome"/>
</dbReference>
<reference evidence="4 5" key="1">
    <citation type="journal article" date="2007" name="Appl. Environ. Microbiol.">
        <title>Rhizobial factors required for stem nodule maturation and maintenance in Sesbania rostrata-Azorhizobium caulinodans ORS571 symbiosis.</title>
        <authorList>
            <person name="Suzuki S."/>
            <person name="Aono T."/>
            <person name="Lee KB."/>
            <person name="Suzuki T."/>
            <person name="Liu CT."/>
            <person name="Miwa H."/>
            <person name="Wakao S."/>
            <person name="Iki T."/>
            <person name="Oyaizu H."/>
        </authorList>
    </citation>
    <scope>NUCLEOTIDE SEQUENCE [LARGE SCALE GENOMIC DNA]</scope>
    <source>
        <strain evidence="5">ATCC 43989 / DSM 5975 / JCM 20966 / LMG 6465 / NBRC 14845 / NCIMB 13405 / ORS 571</strain>
    </source>
</reference>
<dbReference type="STRING" id="438753.AZC_1604"/>
<dbReference type="Gene3D" id="2.60.40.420">
    <property type="entry name" value="Cupredoxins - blue copper proteins"/>
    <property type="match status" value="3"/>
</dbReference>
<organism evidence="4 5">
    <name type="scientific">Azorhizobium caulinodans (strain ATCC 43989 / DSM 5975 / JCM 20966 / LMG 6465 / NBRC 14845 / NCIMB 13405 / ORS 571)</name>
    <dbReference type="NCBI Taxonomy" id="438753"/>
    <lineage>
        <taxon>Bacteria</taxon>
        <taxon>Pseudomonadati</taxon>
        <taxon>Pseudomonadota</taxon>
        <taxon>Alphaproteobacteria</taxon>
        <taxon>Hyphomicrobiales</taxon>
        <taxon>Xanthobacteraceae</taxon>
        <taxon>Azorhizobium</taxon>
    </lineage>
</organism>
<feature type="domain" description="Plastocyanin-like" evidence="2">
    <location>
        <begin position="327"/>
        <end position="399"/>
    </location>
</feature>
<evidence type="ECO:0000256" key="1">
    <source>
        <dbReference type="SAM" id="SignalP"/>
    </source>
</evidence>
<name>A8HYE0_AZOC5</name>
<evidence type="ECO:0008006" key="6">
    <source>
        <dbReference type="Google" id="ProtNLM"/>
    </source>
</evidence>
<dbReference type="KEGG" id="azc:AZC_1604"/>
<dbReference type="eggNOG" id="COG2132">
    <property type="taxonomic scope" value="Bacteria"/>
</dbReference>
<dbReference type="PANTHER" id="PTHR11709:SF2">
    <property type="entry name" value="MULTICOPPER OXIDASE LPR1"/>
    <property type="match status" value="1"/>
</dbReference>
<dbReference type="InterPro" id="IPR045087">
    <property type="entry name" value="Cu-oxidase_fam"/>
</dbReference>
<feature type="domain" description="Plastocyanin-like" evidence="3">
    <location>
        <begin position="57"/>
        <end position="152"/>
    </location>
</feature>
<dbReference type="AlphaFoldDB" id="A8HYE0"/>
<dbReference type="RefSeq" id="WP_012170132.1">
    <property type="nucleotide sequence ID" value="NC_009937.1"/>
</dbReference>
<keyword evidence="1" id="KW-0732">Signal</keyword>
<dbReference type="GO" id="GO:0016491">
    <property type="term" value="F:oxidoreductase activity"/>
    <property type="evidence" value="ECO:0007669"/>
    <property type="project" value="InterPro"/>
</dbReference>
<dbReference type="SUPFAM" id="SSF49503">
    <property type="entry name" value="Cupredoxins"/>
    <property type="match status" value="3"/>
</dbReference>
<feature type="signal peptide" evidence="1">
    <location>
        <begin position="1"/>
        <end position="30"/>
    </location>
</feature>
<feature type="chain" id="PRO_5002721265" description="Multicopper oxidase" evidence="1">
    <location>
        <begin position="31"/>
        <end position="419"/>
    </location>
</feature>
<dbReference type="InterPro" id="IPR011707">
    <property type="entry name" value="Cu-oxidase-like_N"/>
</dbReference>
<dbReference type="PANTHER" id="PTHR11709">
    <property type="entry name" value="MULTI-COPPER OXIDASE"/>
    <property type="match status" value="1"/>
</dbReference>
<proteinExistence type="predicted"/>
<dbReference type="GO" id="GO:0005507">
    <property type="term" value="F:copper ion binding"/>
    <property type="evidence" value="ECO:0007669"/>
    <property type="project" value="InterPro"/>
</dbReference>
<reference evidence="4 5" key="5">
    <citation type="journal article" date="2010" name="Appl. Environ. Microbiol.">
        <title>phrR-like gene praR of Azorhizobium caulinodans ORS571 is essential for symbiosis with Sesbania rostrata and is involved in expression of reb genes.</title>
        <authorList>
            <person name="Akiba N."/>
            <person name="Aono T."/>
            <person name="Toyazaki H."/>
            <person name="Sato S."/>
            <person name="Oyaizu H."/>
        </authorList>
    </citation>
    <scope>NUCLEOTIDE SEQUENCE [LARGE SCALE GENOMIC DNA]</scope>
    <source>
        <strain evidence="5">ATCC 43989 / DSM 5975 / JCM 20966 / LMG 6465 / NBRC 14845 / NCIMB 13405 / ORS 571</strain>
    </source>
</reference>
<protein>
    <recommendedName>
        <fullName evidence="6">Multicopper oxidase</fullName>
    </recommendedName>
</protein>
<reference evidence="4 5" key="4">
    <citation type="journal article" date="2009" name="Appl. Environ. Microbiol.">
        <title>Comparative genome-wide transcriptional profiling of Azorhizobium caulinodans ORS571 grown under free-living and symbiotic conditions.</title>
        <authorList>
            <person name="Tsukada S."/>
            <person name="Aono T."/>
            <person name="Akiba N."/>
            <person name="Lee KB."/>
            <person name="Liu CT."/>
            <person name="Toyazaki H."/>
            <person name="Oyaizu H."/>
        </authorList>
    </citation>
    <scope>NUCLEOTIDE SEQUENCE [LARGE SCALE GENOMIC DNA]</scope>
    <source>
        <strain evidence="5">ATCC 43989 / DSM 5975 / JCM 20966 / LMG 6465 / NBRC 14845 / NCIMB 13405 / ORS 571</strain>
    </source>
</reference>
<dbReference type="InterPro" id="IPR008972">
    <property type="entry name" value="Cupredoxin"/>
</dbReference>
<dbReference type="Pfam" id="PF07732">
    <property type="entry name" value="Cu-oxidase_3"/>
    <property type="match status" value="1"/>
</dbReference>